<dbReference type="OrthoDB" id="2919105at2759"/>
<dbReference type="GO" id="GO:0070403">
    <property type="term" value="F:NAD+ binding"/>
    <property type="evidence" value="ECO:0007669"/>
    <property type="project" value="InterPro"/>
</dbReference>
<gene>
    <name evidence="10" type="ORF">I302_06465</name>
    <name evidence="11" type="ORF">I302_107796</name>
</gene>
<dbReference type="InterPro" id="IPR050134">
    <property type="entry name" value="NAD-dep_sirtuin_deacylases"/>
</dbReference>
<evidence type="ECO:0000259" key="9">
    <source>
        <dbReference type="PROSITE" id="PS50305"/>
    </source>
</evidence>
<dbReference type="Gene3D" id="3.30.1600.10">
    <property type="entry name" value="SIR2/SIRT2 'Small Domain"/>
    <property type="match status" value="1"/>
</dbReference>
<dbReference type="SUPFAM" id="SSF52467">
    <property type="entry name" value="DHS-like NAD/FAD-binding domain"/>
    <property type="match status" value="1"/>
</dbReference>
<dbReference type="GO" id="GO:0000122">
    <property type="term" value="P:negative regulation of transcription by RNA polymerase II"/>
    <property type="evidence" value="ECO:0007669"/>
    <property type="project" value="TreeGrafter"/>
</dbReference>
<reference evidence="10" key="1">
    <citation type="submission" date="2013-07" db="EMBL/GenBank/DDBJ databases">
        <title>The Genome Sequence of Cryptococcus bestiolae CBS10118.</title>
        <authorList>
            <consortium name="The Broad Institute Genome Sequencing Platform"/>
            <person name="Cuomo C."/>
            <person name="Litvintseva A."/>
            <person name="Chen Y."/>
            <person name="Heitman J."/>
            <person name="Sun S."/>
            <person name="Springer D."/>
            <person name="Dromer F."/>
            <person name="Young S.K."/>
            <person name="Zeng Q."/>
            <person name="Gargeya S."/>
            <person name="Fitzgerald M."/>
            <person name="Abouelleil A."/>
            <person name="Alvarado L."/>
            <person name="Berlin A.M."/>
            <person name="Chapman S.B."/>
            <person name="Dewar J."/>
            <person name="Goldberg J."/>
            <person name="Griggs A."/>
            <person name="Gujja S."/>
            <person name="Hansen M."/>
            <person name="Howarth C."/>
            <person name="Imamovic A."/>
            <person name="Larimer J."/>
            <person name="McCowan C."/>
            <person name="Murphy C."/>
            <person name="Pearson M."/>
            <person name="Priest M."/>
            <person name="Roberts A."/>
            <person name="Saif S."/>
            <person name="Shea T."/>
            <person name="Sykes S."/>
            <person name="Wortman J."/>
            <person name="Nusbaum C."/>
            <person name="Birren B."/>
        </authorList>
    </citation>
    <scope>NUCLEOTIDE SEQUENCE [LARGE SCALE GENOMIC DNA]</scope>
    <source>
        <strain evidence="10">CBS 10118</strain>
    </source>
</reference>
<protein>
    <recommendedName>
        <fullName evidence="9">Deacetylase sirtuin-type domain-containing protein</fullName>
    </recommendedName>
</protein>
<keyword evidence="12" id="KW-1185">Reference proteome</keyword>
<reference evidence="11" key="2">
    <citation type="submission" date="2013-07" db="EMBL/GenBank/DDBJ databases">
        <authorList>
            <consortium name="The Broad Institute Genome Sequencing Platform"/>
            <person name="Cuomo C."/>
            <person name="Litvintseva A."/>
            <person name="Chen Y."/>
            <person name="Heitman J."/>
            <person name="Sun S."/>
            <person name="Springer D."/>
            <person name="Dromer F."/>
            <person name="Young S.K."/>
            <person name="Zeng Q."/>
            <person name="Gargeya S."/>
            <person name="Fitzgerald M."/>
            <person name="Abouelleil A."/>
            <person name="Alvarado L."/>
            <person name="Berlin A.M."/>
            <person name="Chapman S.B."/>
            <person name="Dewar J."/>
            <person name="Goldberg J."/>
            <person name="Griggs A."/>
            <person name="Gujja S."/>
            <person name="Hansen M."/>
            <person name="Howarth C."/>
            <person name="Imamovic A."/>
            <person name="Larimer J."/>
            <person name="McCowan C."/>
            <person name="Murphy C."/>
            <person name="Pearson M."/>
            <person name="Priest M."/>
            <person name="Roberts A."/>
            <person name="Saif S."/>
            <person name="Shea T."/>
            <person name="Sykes S."/>
            <person name="Wortman J."/>
            <person name="Nusbaum C."/>
            <person name="Birren B."/>
        </authorList>
    </citation>
    <scope>NUCLEOTIDE SEQUENCE</scope>
    <source>
        <strain evidence="11">CBS 10118</strain>
    </source>
</reference>
<feature type="active site" description="Proton acceptor" evidence="7">
    <location>
        <position position="198"/>
    </location>
</feature>
<dbReference type="GO" id="GO:0031934">
    <property type="term" value="C:mating-type region heterochromatin"/>
    <property type="evidence" value="ECO:0007669"/>
    <property type="project" value="TreeGrafter"/>
</dbReference>
<dbReference type="AlphaFoldDB" id="A0A1B9FXH9"/>
<keyword evidence="4" id="KW-0809">Transit peptide</keyword>
<feature type="region of interest" description="Disordered" evidence="8">
    <location>
        <begin position="152"/>
        <end position="172"/>
    </location>
</feature>
<keyword evidence="6" id="KW-0496">Mitochondrion</keyword>
<dbReference type="GO" id="GO:0005739">
    <property type="term" value="C:mitochondrion"/>
    <property type="evidence" value="ECO:0007669"/>
    <property type="project" value="UniProtKB-SubCell"/>
</dbReference>
<evidence type="ECO:0000256" key="3">
    <source>
        <dbReference type="ARBA" id="ARBA00022679"/>
    </source>
</evidence>
<dbReference type="GO" id="GO:0017136">
    <property type="term" value="F:histone deacetylase activity, NAD-dependent"/>
    <property type="evidence" value="ECO:0007669"/>
    <property type="project" value="TreeGrafter"/>
</dbReference>
<feature type="binding site" evidence="7">
    <location>
        <position position="228"/>
    </location>
    <ligand>
        <name>Zn(2+)</name>
        <dbReference type="ChEBI" id="CHEBI:29105"/>
    </ligand>
</feature>
<evidence type="ECO:0000256" key="4">
    <source>
        <dbReference type="ARBA" id="ARBA00022946"/>
    </source>
</evidence>
<dbReference type="Gene3D" id="3.40.50.1220">
    <property type="entry name" value="TPP-binding domain"/>
    <property type="match status" value="1"/>
</dbReference>
<keyword evidence="7" id="KW-0479">Metal-binding</keyword>
<feature type="binding site" evidence="7">
    <location>
        <position position="209"/>
    </location>
    <ligand>
        <name>Zn(2+)</name>
        <dbReference type="ChEBI" id="CHEBI:29105"/>
    </ligand>
</feature>
<feature type="compositionally biased region" description="Polar residues" evidence="8">
    <location>
        <begin position="453"/>
        <end position="466"/>
    </location>
</feature>
<keyword evidence="5" id="KW-0520">NAD</keyword>
<dbReference type="Pfam" id="PF02146">
    <property type="entry name" value="SIR2"/>
    <property type="match status" value="2"/>
</dbReference>
<sequence length="466" mass="50748">MTLHIPLLDSSHAGPSTHRHKQIIPSSDVHNDLKNVVRCLRGSKRIVVVTGAGISTGADIPDFRSSTGLFNGDRAQVGRTKDLFNVKCLSSPSLLADHHALITSLASLSISANPTPFHSFLSSLSSSGRLLRCYTQNIDGLESKVGLKIGIPPAPTAKSRARPKSRSKTTTADDLIDLQLTTTPLLESEPEPEVIPLHGSIHTLSCTLCRATFPILPHLPLSPLAIPCPTCELTSTIREALSERRRKQGFLRSDVILYGEEHPQGESIGSTMEKDLKNVDCLVVVGTSLNIPGVKRLVKEMSGAVHHRSKGKGGGKVTLINDEYPRTFPSSIEGGKGIFDYWIESDIQRFTVDYLTNQSYLDNLEEGRESGPSTPKKKRTGDVVVLPPTPESIDRPRTKPGSRKASKQALNSSIQEDLATPTKRKRMEVEVVIPVSPVSMKKGKYVRRERDTTPTPISQSQSAQSG</sequence>
<feature type="region of interest" description="Disordered" evidence="8">
    <location>
        <begin position="364"/>
        <end position="428"/>
    </location>
</feature>
<keyword evidence="3" id="KW-0808">Transferase</keyword>
<dbReference type="GO" id="GO:1990414">
    <property type="term" value="P:replication-born double-strand break repair via sister chromatid exchange"/>
    <property type="evidence" value="ECO:0007669"/>
    <property type="project" value="TreeGrafter"/>
</dbReference>
<proteinExistence type="inferred from homology"/>
<evidence type="ECO:0000313" key="11">
    <source>
        <dbReference type="EMBL" id="WVW85758.1"/>
    </source>
</evidence>
<comment type="similarity">
    <text evidence="2">Belongs to the sirtuin family. Class I subfamily.</text>
</comment>
<dbReference type="Proteomes" id="UP000092730">
    <property type="component" value="Chromosome 6"/>
</dbReference>
<evidence type="ECO:0000313" key="12">
    <source>
        <dbReference type="Proteomes" id="UP000092730"/>
    </source>
</evidence>
<name>A0A1B9FXH9_9TREE</name>
<dbReference type="GO" id="GO:0031508">
    <property type="term" value="P:pericentric heterochromatin formation"/>
    <property type="evidence" value="ECO:0007669"/>
    <property type="project" value="TreeGrafter"/>
</dbReference>
<feature type="binding site" evidence="7">
    <location>
        <position position="231"/>
    </location>
    <ligand>
        <name>Zn(2+)</name>
        <dbReference type="ChEBI" id="CHEBI:29105"/>
    </ligand>
</feature>
<reference evidence="11" key="4">
    <citation type="submission" date="2024-02" db="EMBL/GenBank/DDBJ databases">
        <title>Comparative genomics of Cryptococcus and Kwoniella reveals pathogenesis evolution and contrasting modes of karyotype evolution via chromosome fusion or intercentromeric recombination.</title>
        <authorList>
            <person name="Coelho M.A."/>
            <person name="David-Palma M."/>
            <person name="Shea T."/>
            <person name="Bowers K."/>
            <person name="McGinley-Smith S."/>
            <person name="Mohammad A.W."/>
            <person name="Gnirke A."/>
            <person name="Yurkov A.M."/>
            <person name="Nowrousian M."/>
            <person name="Sun S."/>
            <person name="Cuomo C.A."/>
            <person name="Heitman J."/>
        </authorList>
    </citation>
    <scope>NUCLEOTIDE SEQUENCE</scope>
    <source>
        <strain evidence="11">CBS 10118</strain>
    </source>
</reference>
<evidence type="ECO:0000256" key="5">
    <source>
        <dbReference type="ARBA" id="ARBA00023027"/>
    </source>
</evidence>
<comment type="subcellular location">
    <subcellularLocation>
        <location evidence="1">Mitochondrion</location>
    </subcellularLocation>
</comment>
<dbReference type="PANTHER" id="PTHR11085:SF15">
    <property type="entry name" value="NAD-DEPENDENT HISTONE DEACETYLASE HST4"/>
    <property type="match status" value="1"/>
</dbReference>
<evidence type="ECO:0000256" key="7">
    <source>
        <dbReference type="PROSITE-ProRule" id="PRU00236"/>
    </source>
</evidence>
<accession>A0A1B9FXH9</accession>
<dbReference type="GeneID" id="30210864"/>
<evidence type="ECO:0000256" key="8">
    <source>
        <dbReference type="SAM" id="MobiDB-lite"/>
    </source>
</evidence>
<dbReference type="GO" id="GO:0005634">
    <property type="term" value="C:nucleus"/>
    <property type="evidence" value="ECO:0007669"/>
    <property type="project" value="TreeGrafter"/>
</dbReference>
<dbReference type="InterPro" id="IPR003000">
    <property type="entry name" value="Sirtuin"/>
</dbReference>
<dbReference type="PANTHER" id="PTHR11085">
    <property type="entry name" value="NAD-DEPENDENT PROTEIN DEACYLASE SIRTUIN-5, MITOCHONDRIAL-RELATED"/>
    <property type="match status" value="1"/>
</dbReference>
<feature type="region of interest" description="Disordered" evidence="8">
    <location>
        <begin position="1"/>
        <end position="21"/>
    </location>
</feature>
<feature type="domain" description="Deacetylase sirtuin-type" evidence="9">
    <location>
        <begin position="26"/>
        <end position="367"/>
    </location>
</feature>
<dbReference type="RefSeq" id="XP_019044553.1">
    <property type="nucleotide sequence ID" value="XM_019193076.1"/>
</dbReference>
<feature type="binding site" evidence="7">
    <location>
        <position position="206"/>
    </location>
    <ligand>
        <name>Zn(2+)</name>
        <dbReference type="ChEBI" id="CHEBI:29105"/>
    </ligand>
</feature>
<reference evidence="10" key="3">
    <citation type="submission" date="2014-01" db="EMBL/GenBank/DDBJ databases">
        <title>Evolution of pathogenesis and genome organization in the Tremellales.</title>
        <authorList>
            <person name="Cuomo C."/>
            <person name="Litvintseva A."/>
            <person name="Heitman J."/>
            <person name="Chen Y."/>
            <person name="Sun S."/>
            <person name="Springer D."/>
            <person name="Dromer F."/>
            <person name="Young S."/>
            <person name="Zeng Q."/>
            <person name="Chapman S."/>
            <person name="Gujja S."/>
            <person name="Saif S."/>
            <person name="Birren B."/>
        </authorList>
    </citation>
    <scope>NUCLEOTIDE SEQUENCE</scope>
    <source>
        <strain evidence="10">CBS 10118</strain>
    </source>
</reference>
<dbReference type="InterPro" id="IPR029035">
    <property type="entry name" value="DHS-like_NAD/FAD-binding_dom"/>
</dbReference>
<evidence type="ECO:0000313" key="10">
    <source>
        <dbReference type="EMBL" id="OCF23483.1"/>
    </source>
</evidence>
<dbReference type="InterPro" id="IPR026591">
    <property type="entry name" value="Sirtuin_cat_small_dom_sf"/>
</dbReference>
<evidence type="ECO:0000256" key="2">
    <source>
        <dbReference type="ARBA" id="ARBA00006924"/>
    </source>
</evidence>
<dbReference type="InterPro" id="IPR026590">
    <property type="entry name" value="Ssirtuin_cat_dom"/>
</dbReference>
<organism evidence="10">
    <name type="scientific">Kwoniella bestiolae CBS 10118</name>
    <dbReference type="NCBI Taxonomy" id="1296100"/>
    <lineage>
        <taxon>Eukaryota</taxon>
        <taxon>Fungi</taxon>
        <taxon>Dikarya</taxon>
        <taxon>Basidiomycota</taxon>
        <taxon>Agaricomycotina</taxon>
        <taxon>Tremellomycetes</taxon>
        <taxon>Tremellales</taxon>
        <taxon>Cryptococcaceae</taxon>
        <taxon>Kwoniella</taxon>
    </lineage>
</organism>
<evidence type="ECO:0000256" key="6">
    <source>
        <dbReference type="ARBA" id="ARBA00023128"/>
    </source>
</evidence>
<dbReference type="PROSITE" id="PS50305">
    <property type="entry name" value="SIRTUIN"/>
    <property type="match status" value="1"/>
</dbReference>
<dbReference type="VEuPathDB" id="FungiDB:I302_06465"/>
<dbReference type="KEGG" id="kbi:30210864"/>
<dbReference type="GO" id="GO:0006282">
    <property type="term" value="P:regulation of DNA repair"/>
    <property type="evidence" value="ECO:0007669"/>
    <property type="project" value="TreeGrafter"/>
</dbReference>
<keyword evidence="7" id="KW-0862">Zinc</keyword>
<evidence type="ECO:0000256" key="1">
    <source>
        <dbReference type="ARBA" id="ARBA00004173"/>
    </source>
</evidence>
<dbReference type="EMBL" id="CP144546">
    <property type="protein sequence ID" value="WVW85758.1"/>
    <property type="molecule type" value="Genomic_DNA"/>
</dbReference>
<dbReference type="GO" id="GO:0046872">
    <property type="term" value="F:metal ion binding"/>
    <property type="evidence" value="ECO:0007669"/>
    <property type="project" value="UniProtKB-KW"/>
</dbReference>
<dbReference type="EMBL" id="KI894023">
    <property type="protein sequence ID" value="OCF23483.1"/>
    <property type="molecule type" value="Genomic_DNA"/>
</dbReference>
<feature type="region of interest" description="Disordered" evidence="8">
    <location>
        <begin position="440"/>
        <end position="466"/>
    </location>
</feature>
<dbReference type="STRING" id="1296100.A0A1B9FXH9"/>